<organism evidence="2 3">
    <name type="scientific">Oesophagostomum dentatum</name>
    <name type="common">Nodular worm</name>
    <dbReference type="NCBI Taxonomy" id="61180"/>
    <lineage>
        <taxon>Eukaryota</taxon>
        <taxon>Metazoa</taxon>
        <taxon>Ecdysozoa</taxon>
        <taxon>Nematoda</taxon>
        <taxon>Chromadorea</taxon>
        <taxon>Rhabditida</taxon>
        <taxon>Rhabditina</taxon>
        <taxon>Rhabditomorpha</taxon>
        <taxon>Strongyloidea</taxon>
        <taxon>Strongylidae</taxon>
        <taxon>Oesophagostomum</taxon>
    </lineage>
</organism>
<accession>A0A0B1SHP3</accession>
<feature type="compositionally biased region" description="Basic and acidic residues" evidence="1">
    <location>
        <begin position="1"/>
        <end position="18"/>
    </location>
</feature>
<name>A0A0B1SHP3_OESDE</name>
<feature type="region of interest" description="Disordered" evidence="1">
    <location>
        <begin position="1"/>
        <end position="30"/>
    </location>
</feature>
<proteinExistence type="predicted"/>
<evidence type="ECO:0000313" key="2">
    <source>
        <dbReference type="EMBL" id="KHJ83037.1"/>
    </source>
</evidence>
<gene>
    <name evidence="2" type="ORF">OESDEN_17267</name>
</gene>
<dbReference type="Proteomes" id="UP000053660">
    <property type="component" value="Unassembled WGS sequence"/>
</dbReference>
<dbReference type="AlphaFoldDB" id="A0A0B1SHP3"/>
<sequence>MGLGENSRKLLEEADPRFRQAGSNTCSTGYPRRTTRRDACCG</sequence>
<evidence type="ECO:0000313" key="3">
    <source>
        <dbReference type="Proteomes" id="UP000053660"/>
    </source>
</evidence>
<keyword evidence="3" id="KW-1185">Reference proteome</keyword>
<protein>
    <submittedName>
        <fullName evidence="2">Uncharacterized protein</fullName>
    </submittedName>
</protein>
<reference evidence="2 3" key="1">
    <citation type="submission" date="2014-03" db="EMBL/GenBank/DDBJ databases">
        <title>Draft genome of the hookworm Oesophagostomum dentatum.</title>
        <authorList>
            <person name="Mitreva M."/>
        </authorList>
    </citation>
    <scope>NUCLEOTIDE SEQUENCE [LARGE SCALE GENOMIC DNA]</scope>
    <source>
        <strain evidence="2 3">OD-Hann</strain>
    </source>
</reference>
<evidence type="ECO:0000256" key="1">
    <source>
        <dbReference type="SAM" id="MobiDB-lite"/>
    </source>
</evidence>
<dbReference type="EMBL" id="KN575628">
    <property type="protein sequence ID" value="KHJ83037.1"/>
    <property type="molecule type" value="Genomic_DNA"/>
</dbReference>